<keyword evidence="6" id="KW-0119">Carbohydrate metabolism</keyword>
<feature type="non-terminal residue" evidence="9">
    <location>
        <position position="322"/>
    </location>
</feature>
<evidence type="ECO:0000313" key="9">
    <source>
        <dbReference type="EMBL" id="MBW7459899.1"/>
    </source>
</evidence>
<dbReference type="Proteomes" id="UP001519887">
    <property type="component" value="Unassembled WGS sequence"/>
</dbReference>
<evidence type="ECO:0000256" key="3">
    <source>
        <dbReference type="ARBA" id="ARBA00022741"/>
    </source>
</evidence>
<dbReference type="SUPFAM" id="SSF142764">
    <property type="entry name" value="YgbK-like"/>
    <property type="match status" value="1"/>
</dbReference>
<organism evidence="9 10">
    <name type="scientific">Paenibacillus sepulcri</name>
    <dbReference type="NCBI Taxonomy" id="359917"/>
    <lineage>
        <taxon>Bacteria</taxon>
        <taxon>Bacillati</taxon>
        <taxon>Bacillota</taxon>
        <taxon>Bacilli</taxon>
        <taxon>Bacillales</taxon>
        <taxon>Paenibacillaceae</taxon>
        <taxon>Paenibacillus</taxon>
    </lineage>
</organism>
<reference evidence="9 10" key="1">
    <citation type="submission" date="2021-07" db="EMBL/GenBank/DDBJ databases">
        <title>Paenibacillus radiodurans sp. nov., isolated from the southeastern edge of Tengger Desert.</title>
        <authorList>
            <person name="Zhang G."/>
        </authorList>
    </citation>
    <scope>NUCLEOTIDE SEQUENCE [LARGE SCALE GENOMIC DNA]</scope>
    <source>
        <strain evidence="9 10">CCM 7311</strain>
    </source>
</reference>
<evidence type="ECO:0000256" key="1">
    <source>
        <dbReference type="ARBA" id="ARBA00005715"/>
    </source>
</evidence>
<keyword evidence="5" id="KW-0067">ATP-binding</keyword>
<evidence type="ECO:0000256" key="4">
    <source>
        <dbReference type="ARBA" id="ARBA00022777"/>
    </source>
</evidence>
<evidence type="ECO:0000256" key="6">
    <source>
        <dbReference type="ARBA" id="ARBA00023277"/>
    </source>
</evidence>
<evidence type="ECO:0000259" key="7">
    <source>
        <dbReference type="Pfam" id="PF07005"/>
    </source>
</evidence>
<comment type="similarity">
    <text evidence="1">Belongs to the four-carbon acid sugar kinase family.</text>
</comment>
<sequence>MIGVVADDITGAGDIGIMFAKSGLRADVYAYDAAGLQPEAEADVYIIDTDSRFDERDAAYAKVKLATAQLQALGCTAFFNKTCSVFRGNIGGEFDAMLDALEADFAVVVLGFPKNGRTTLGGIHYVNGMKLEESHFRHDPVHPMLESDLVSILQSQTKRRVSLIDFEIIGQGAEALREEIGRRRAAGGYVILDVAEQRMLAVIAEAIRDERIICGASAIAEELALLMKERESGGADLLPVPYRPDLGILIAAGSLTPQTAAQVEAYLSSGRPAFRLDPEQLLEEGGRPEETGRLSDAIERTILSGEDVLLYSENRPGKVAHA</sequence>
<dbReference type="InterPro" id="IPR042213">
    <property type="entry name" value="NBD_C_sf"/>
</dbReference>
<dbReference type="Gene3D" id="3.40.980.20">
    <property type="entry name" value="Four-carbon acid sugar kinase, nucleotide binding domain"/>
    <property type="match status" value="1"/>
</dbReference>
<evidence type="ECO:0000259" key="8">
    <source>
        <dbReference type="Pfam" id="PF17042"/>
    </source>
</evidence>
<feature type="domain" description="Four-carbon acid sugar kinase N-terminal" evidence="7">
    <location>
        <begin position="2"/>
        <end position="223"/>
    </location>
</feature>
<dbReference type="EMBL" id="JAHZIK010001898">
    <property type="protein sequence ID" value="MBW7459899.1"/>
    <property type="molecule type" value="Genomic_DNA"/>
</dbReference>
<dbReference type="Pfam" id="PF07005">
    <property type="entry name" value="SBD_N"/>
    <property type="match status" value="1"/>
</dbReference>
<protein>
    <submittedName>
        <fullName evidence="9">Four-carbon acid sugar kinase family protein</fullName>
    </submittedName>
</protein>
<comment type="caution">
    <text evidence="9">The sequence shown here is derived from an EMBL/GenBank/DDBJ whole genome shotgun (WGS) entry which is preliminary data.</text>
</comment>
<name>A0ABS7CGA3_9BACL</name>
<evidence type="ECO:0000256" key="2">
    <source>
        <dbReference type="ARBA" id="ARBA00022679"/>
    </source>
</evidence>
<keyword evidence="3" id="KW-0547">Nucleotide-binding</keyword>
<accession>A0ABS7CGA3</accession>
<dbReference type="Pfam" id="PF17042">
    <property type="entry name" value="NBD_C"/>
    <property type="match status" value="1"/>
</dbReference>
<dbReference type="InterPro" id="IPR031475">
    <property type="entry name" value="NBD_C"/>
</dbReference>
<evidence type="ECO:0000256" key="5">
    <source>
        <dbReference type="ARBA" id="ARBA00022840"/>
    </source>
</evidence>
<feature type="domain" description="Four-carbon acid sugar kinase nucleotide binding" evidence="8">
    <location>
        <begin position="249"/>
        <end position="320"/>
    </location>
</feature>
<gene>
    <name evidence="9" type="ORF">K0U00_38150</name>
</gene>
<dbReference type="GO" id="GO:0016301">
    <property type="term" value="F:kinase activity"/>
    <property type="evidence" value="ECO:0007669"/>
    <property type="project" value="UniProtKB-KW"/>
</dbReference>
<dbReference type="InterPro" id="IPR037051">
    <property type="entry name" value="4-carb_acid_sugar_kinase_N_sf"/>
</dbReference>
<proteinExistence type="inferred from homology"/>
<keyword evidence="4 9" id="KW-0418">Kinase</keyword>
<keyword evidence="2" id="KW-0808">Transferase</keyword>
<keyword evidence="10" id="KW-1185">Reference proteome</keyword>
<dbReference type="Gene3D" id="3.40.50.10840">
    <property type="entry name" value="Putative sugar-binding, N-terminal domain"/>
    <property type="match status" value="1"/>
</dbReference>
<evidence type="ECO:0000313" key="10">
    <source>
        <dbReference type="Proteomes" id="UP001519887"/>
    </source>
</evidence>
<dbReference type="InterPro" id="IPR010737">
    <property type="entry name" value="4-carb_acid_sugar_kinase_N"/>
</dbReference>